<dbReference type="Gene3D" id="3.40.630.10">
    <property type="entry name" value="Zn peptidases"/>
    <property type="match status" value="1"/>
</dbReference>
<reference evidence="9" key="1">
    <citation type="submission" date="2020-07" db="EMBL/GenBank/DDBJ databases">
        <title>Huge and variable diversity of episymbiotic CPR bacteria and DPANN archaea in groundwater ecosystems.</title>
        <authorList>
            <person name="He C.Y."/>
            <person name="Keren R."/>
            <person name="Whittaker M."/>
            <person name="Farag I.F."/>
            <person name="Doudna J."/>
            <person name="Cate J.H.D."/>
            <person name="Banfield J.F."/>
        </authorList>
    </citation>
    <scope>NUCLEOTIDE SEQUENCE</scope>
    <source>
        <strain evidence="9">NC_groundwater_763_Ag_S-0.2um_68_21</strain>
    </source>
</reference>
<evidence type="ECO:0008006" key="11">
    <source>
        <dbReference type="Google" id="ProtNLM"/>
    </source>
</evidence>
<dbReference type="PANTHER" id="PTHR32481:SF0">
    <property type="entry name" value="AMINOPEPTIDASE YPDE-RELATED"/>
    <property type="match status" value="1"/>
</dbReference>
<evidence type="ECO:0000313" key="9">
    <source>
        <dbReference type="EMBL" id="MBI3128763.1"/>
    </source>
</evidence>
<accession>A0A932I285</accession>
<dbReference type="Proteomes" id="UP000782312">
    <property type="component" value="Unassembled WGS sequence"/>
</dbReference>
<feature type="binding site" evidence="8">
    <location>
        <position position="66"/>
    </location>
    <ligand>
        <name>Zn(2+)</name>
        <dbReference type="ChEBI" id="CHEBI:29105"/>
        <label>1</label>
    </ligand>
</feature>
<evidence type="ECO:0000256" key="6">
    <source>
        <dbReference type="PIRNR" id="PIRNR001123"/>
    </source>
</evidence>
<evidence type="ECO:0000256" key="1">
    <source>
        <dbReference type="ARBA" id="ARBA00006272"/>
    </source>
</evidence>
<keyword evidence="4 8" id="KW-0479">Metal-binding</keyword>
<comment type="similarity">
    <text evidence="1 6">Belongs to the peptidase M42 family.</text>
</comment>
<keyword evidence="5" id="KW-0378">Hydrolase</keyword>
<evidence type="ECO:0000256" key="7">
    <source>
        <dbReference type="PIRSR" id="PIRSR001123-1"/>
    </source>
</evidence>
<evidence type="ECO:0000256" key="4">
    <source>
        <dbReference type="ARBA" id="ARBA00022723"/>
    </source>
</evidence>
<keyword evidence="3" id="KW-0645">Protease</keyword>
<dbReference type="PANTHER" id="PTHR32481">
    <property type="entry name" value="AMINOPEPTIDASE"/>
    <property type="match status" value="1"/>
</dbReference>
<feature type="binding site" evidence="8">
    <location>
        <position position="212"/>
    </location>
    <ligand>
        <name>Zn(2+)</name>
        <dbReference type="ChEBI" id="CHEBI:29105"/>
        <label>2</label>
    </ligand>
</feature>
<dbReference type="AlphaFoldDB" id="A0A932I285"/>
<dbReference type="EMBL" id="JACPUR010000035">
    <property type="protein sequence ID" value="MBI3128763.1"/>
    <property type="molecule type" value="Genomic_DNA"/>
</dbReference>
<dbReference type="Pfam" id="PF05343">
    <property type="entry name" value="Peptidase_M42"/>
    <property type="match status" value="1"/>
</dbReference>
<dbReference type="InterPro" id="IPR051464">
    <property type="entry name" value="Peptidase_M42_aminopept"/>
</dbReference>
<feature type="binding site" evidence="8">
    <location>
        <position position="239"/>
    </location>
    <ligand>
        <name>Zn(2+)</name>
        <dbReference type="ChEBI" id="CHEBI:29105"/>
        <label>1</label>
    </ligand>
</feature>
<sequence>MPSPLIERLRALCALPGPPGREEAVREAIAAILLPHADRLRQDAFGNLLAQRLGSEGAPHLLLQCHMDEVAVVVTGVEPGGAVRFDKAGLLANAVFPGREIDLLAPDGSLHRGIVHIAGGHQQFLSGDQHPTPAQMWIEVGGLDGAAVRKLGIGPGTLGVFHGPFAGMPGGAWKSKAVDNRSGCALCAEAFLNAGPLAGRLKLTAAFCVQEELGSRGASVLNVTHTMGGHPPDLAIVLDTVLAGGPAGTPDGQALRMGAGPALRRYDHHPITFLGHIAPAPLAEWVKETARAAGAPLQEDAVANTFTDAATLSRSLPGGLPVVNLNLPRRFAHSPVEMFLESDLEALSALLGALIRRVAEGDFPVLARDYKGRSRSAFG</sequence>
<dbReference type="GO" id="GO:0046872">
    <property type="term" value="F:metal ion binding"/>
    <property type="evidence" value="ECO:0007669"/>
    <property type="project" value="UniProtKB-UniRule"/>
</dbReference>
<feature type="binding site" evidence="8">
    <location>
        <position position="333"/>
    </location>
    <ligand>
        <name>Zn(2+)</name>
        <dbReference type="ChEBI" id="CHEBI:29105"/>
        <label>2</label>
    </ligand>
</feature>
<comment type="caution">
    <text evidence="9">The sequence shown here is derived from an EMBL/GenBank/DDBJ whole genome shotgun (WGS) entry which is preliminary data.</text>
</comment>
<keyword evidence="2" id="KW-0031">Aminopeptidase</keyword>
<evidence type="ECO:0000256" key="2">
    <source>
        <dbReference type="ARBA" id="ARBA00022438"/>
    </source>
</evidence>
<evidence type="ECO:0000256" key="8">
    <source>
        <dbReference type="PIRSR" id="PIRSR001123-2"/>
    </source>
</evidence>
<evidence type="ECO:0000256" key="3">
    <source>
        <dbReference type="ARBA" id="ARBA00022670"/>
    </source>
</evidence>
<comment type="cofactor">
    <cofactor evidence="8">
        <name>a divalent metal cation</name>
        <dbReference type="ChEBI" id="CHEBI:60240"/>
    </cofactor>
    <text evidence="8">Binds 2 divalent metal cations per subunit.</text>
</comment>
<protein>
    <recommendedName>
        <fullName evidence="11">M42 family peptidase</fullName>
    </recommendedName>
</protein>
<dbReference type="SUPFAM" id="SSF53187">
    <property type="entry name" value="Zn-dependent exopeptidases"/>
    <property type="match status" value="1"/>
</dbReference>
<feature type="binding site" evidence="8">
    <location>
        <position position="179"/>
    </location>
    <ligand>
        <name>Zn(2+)</name>
        <dbReference type="ChEBI" id="CHEBI:29105"/>
        <label>2</label>
    </ligand>
</feature>
<dbReference type="PIRSF" id="PIRSF001123">
    <property type="entry name" value="PepA_GA"/>
    <property type="match status" value="1"/>
</dbReference>
<organism evidence="9 10">
    <name type="scientific">Tectimicrobiota bacterium</name>
    <dbReference type="NCBI Taxonomy" id="2528274"/>
    <lineage>
        <taxon>Bacteria</taxon>
        <taxon>Pseudomonadati</taxon>
        <taxon>Nitrospinota/Tectimicrobiota group</taxon>
        <taxon>Candidatus Tectimicrobiota</taxon>
    </lineage>
</organism>
<evidence type="ECO:0000313" key="10">
    <source>
        <dbReference type="Proteomes" id="UP000782312"/>
    </source>
</evidence>
<dbReference type="GO" id="GO:0006508">
    <property type="term" value="P:proteolysis"/>
    <property type="evidence" value="ECO:0007669"/>
    <property type="project" value="UniProtKB-KW"/>
</dbReference>
<evidence type="ECO:0000256" key="5">
    <source>
        <dbReference type="ARBA" id="ARBA00022801"/>
    </source>
</evidence>
<feature type="active site" description="Proton acceptor" evidence="7">
    <location>
        <position position="211"/>
    </location>
</feature>
<dbReference type="SUPFAM" id="SSF101821">
    <property type="entry name" value="Aminopeptidase/glucanase lid domain"/>
    <property type="match status" value="1"/>
</dbReference>
<dbReference type="InterPro" id="IPR008007">
    <property type="entry name" value="Peptidase_M42"/>
</dbReference>
<feature type="binding site" evidence="8">
    <location>
        <position position="179"/>
    </location>
    <ligand>
        <name>Zn(2+)</name>
        <dbReference type="ChEBI" id="CHEBI:29105"/>
        <label>1</label>
    </ligand>
</feature>
<proteinExistence type="inferred from homology"/>
<dbReference type="GO" id="GO:0004177">
    <property type="term" value="F:aminopeptidase activity"/>
    <property type="evidence" value="ECO:0007669"/>
    <property type="project" value="UniProtKB-UniRule"/>
</dbReference>
<name>A0A932I285_UNCTE</name>
<dbReference type="Gene3D" id="2.40.30.40">
    <property type="entry name" value="Peptidase M42, domain 2"/>
    <property type="match status" value="1"/>
</dbReference>
<gene>
    <name evidence="9" type="ORF">HYZ11_14255</name>
</gene>
<dbReference type="InterPro" id="IPR023367">
    <property type="entry name" value="Peptidase_M42_dom2"/>
</dbReference>